<dbReference type="InterPro" id="IPR036514">
    <property type="entry name" value="SGNH_hydro_sf"/>
</dbReference>
<keyword evidence="2" id="KW-0378">Hydrolase</keyword>
<reference evidence="3" key="1">
    <citation type="submission" date="2016-04" db="EMBL/GenBank/DDBJ databases">
        <authorList>
            <person name="Lyu Z."/>
            <person name="Lyu W."/>
        </authorList>
    </citation>
    <scope>NUCLEOTIDE SEQUENCE [LARGE SCALE GENOMIC DNA]</scope>
    <source>
        <strain evidence="3">C44</strain>
    </source>
</reference>
<dbReference type="PANTHER" id="PTHR30383">
    <property type="entry name" value="THIOESTERASE 1/PROTEASE 1/LYSOPHOSPHOLIPASE L1"/>
    <property type="match status" value="1"/>
</dbReference>
<dbReference type="InterPro" id="IPR051532">
    <property type="entry name" value="Ester_Hydrolysis_Enzymes"/>
</dbReference>
<proteinExistence type="predicted"/>
<dbReference type="SUPFAM" id="SSF52266">
    <property type="entry name" value="SGNH hydrolase"/>
    <property type="match status" value="1"/>
</dbReference>
<feature type="domain" description="SGNH hydrolase-type esterase" evidence="1">
    <location>
        <begin position="13"/>
        <end position="196"/>
    </location>
</feature>
<organism evidence="2 3">
    <name type="scientific">Metabacillus litoralis</name>
    <dbReference type="NCBI Taxonomy" id="152268"/>
    <lineage>
        <taxon>Bacteria</taxon>
        <taxon>Bacillati</taxon>
        <taxon>Bacillota</taxon>
        <taxon>Bacilli</taxon>
        <taxon>Bacillales</taxon>
        <taxon>Bacillaceae</taxon>
        <taxon>Metabacillus</taxon>
    </lineage>
</organism>
<dbReference type="Pfam" id="PF13472">
    <property type="entry name" value="Lipase_GDSL_2"/>
    <property type="match status" value="1"/>
</dbReference>
<gene>
    <name evidence="2" type="ORF">A6K24_19355</name>
</gene>
<name>A0A179T4U1_9BACI</name>
<protein>
    <submittedName>
        <fullName evidence="2">Hydrolase</fullName>
    </submittedName>
</protein>
<accession>A0A179T4U1</accession>
<sequence>MGGYEVVEKKVLLIGDSITEWGRHEDHENLGSGYVRLIHDYFVTTYPNQAYQFLNRGVGGDRITDLAERWQKDVIDLKPDYISISIGINDVWRQLDHPDMEQIPTEQFQQLYTDLLTQIREKTNAKIILMEPTIIEEDVKAKGNQLLFDYVEIVHKVAKDFQATVVPTHKAFINYLQSGNDYKLTTDGVHMNPAGNMLMARTWIKAVEDQLK</sequence>
<dbReference type="Gene3D" id="3.40.50.1110">
    <property type="entry name" value="SGNH hydrolase"/>
    <property type="match status" value="1"/>
</dbReference>
<dbReference type="EMBL" id="LWSG01000008">
    <property type="protein sequence ID" value="OAS87603.1"/>
    <property type="molecule type" value="Genomic_DNA"/>
</dbReference>
<dbReference type="GO" id="GO:0004622">
    <property type="term" value="F:phosphatidylcholine lysophospholipase activity"/>
    <property type="evidence" value="ECO:0007669"/>
    <property type="project" value="TreeGrafter"/>
</dbReference>
<evidence type="ECO:0000313" key="3">
    <source>
        <dbReference type="Proteomes" id="UP000078534"/>
    </source>
</evidence>
<dbReference type="Proteomes" id="UP000078534">
    <property type="component" value="Unassembled WGS sequence"/>
</dbReference>
<dbReference type="InterPro" id="IPR013830">
    <property type="entry name" value="SGNH_hydro"/>
</dbReference>
<dbReference type="STRING" id="152268.A6K24_19355"/>
<dbReference type="AlphaFoldDB" id="A0A179T4U1"/>
<dbReference type="PANTHER" id="PTHR30383:SF5">
    <property type="entry name" value="SGNH HYDROLASE-TYPE ESTERASE DOMAIN-CONTAINING PROTEIN"/>
    <property type="match status" value="1"/>
</dbReference>
<dbReference type="CDD" id="cd01834">
    <property type="entry name" value="SGNH_hydrolase_like_2"/>
    <property type="match status" value="1"/>
</dbReference>
<evidence type="ECO:0000313" key="2">
    <source>
        <dbReference type="EMBL" id="OAS87603.1"/>
    </source>
</evidence>
<keyword evidence="3" id="KW-1185">Reference proteome</keyword>
<comment type="caution">
    <text evidence="2">The sequence shown here is derived from an EMBL/GenBank/DDBJ whole genome shotgun (WGS) entry which is preliminary data.</text>
</comment>
<evidence type="ECO:0000259" key="1">
    <source>
        <dbReference type="Pfam" id="PF13472"/>
    </source>
</evidence>